<evidence type="ECO:0000256" key="1">
    <source>
        <dbReference type="SAM" id="SignalP"/>
    </source>
</evidence>
<name>A0ABW4YEK0_9GAMM</name>
<dbReference type="Pfam" id="PF09917">
    <property type="entry name" value="DUF2147"/>
    <property type="match status" value="1"/>
</dbReference>
<accession>A0ABW4YEK0</accession>
<proteinExistence type="predicted"/>
<evidence type="ECO:0000259" key="2">
    <source>
        <dbReference type="Pfam" id="PF09917"/>
    </source>
</evidence>
<evidence type="ECO:0000313" key="3">
    <source>
        <dbReference type="EMBL" id="MFD2114047.1"/>
    </source>
</evidence>
<feature type="signal peptide" evidence="1">
    <location>
        <begin position="1"/>
        <end position="21"/>
    </location>
</feature>
<dbReference type="Gene3D" id="2.40.128.520">
    <property type="match status" value="1"/>
</dbReference>
<evidence type="ECO:0000313" key="4">
    <source>
        <dbReference type="Proteomes" id="UP001597337"/>
    </source>
</evidence>
<keyword evidence="1" id="KW-0732">Signal</keyword>
<reference evidence="4" key="1">
    <citation type="journal article" date="2019" name="Int. J. Syst. Evol. Microbiol.">
        <title>The Global Catalogue of Microorganisms (GCM) 10K type strain sequencing project: providing services to taxonomists for standard genome sequencing and annotation.</title>
        <authorList>
            <consortium name="The Broad Institute Genomics Platform"/>
            <consortium name="The Broad Institute Genome Sequencing Center for Infectious Disease"/>
            <person name="Wu L."/>
            <person name="Ma J."/>
        </authorList>
    </citation>
    <scope>NUCLEOTIDE SEQUENCE [LARGE SCALE GENOMIC DNA]</scope>
    <source>
        <strain evidence="4">KACC 12597</strain>
    </source>
</reference>
<dbReference type="PANTHER" id="PTHR36919:SF3">
    <property type="entry name" value="BLL5882 PROTEIN"/>
    <property type="match status" value="1"/>
</dbReference>
<dbReference type="Proteomes" id="UP001597337">
    <property type="component" value="Unassembled WGS sequence"/>
</dbReference>
<gene>
    <name evidence="3" type="ORF">ACFSJC_19535</name>
</gene>
<keyword evidence="4" id="KW-1185">Reference proteome</keyword>
<sequence length="161" mass="17568">MMRRSRLLGILVLLLPLAAWSAEPSPVGFWLVQDGGAVVRLQESGGTLNGSTVWMKEASYPSDDPEGRAGKPLLDDFNPNPALREHKRLGLRILSGFVPGDTPGVYSGGQVYNPRDGKTYSGTITLADEDRLELRGYVVISLLGKTQTWTRVDPSKYGLKP</sequence>
<dbReference type="InterPro" id="IPR019223">
    <property type="entry name" value="DUF2147"/>
</dbReference>
<protein>
    <submittedName>
        <fullName evidence="3">DUF2147 domain-containing protein</fullName>
    </submittedName>
</protein>
<dbReference type="PANTHER" id="PTHR36919">
    <property type="entry name" value="BLR1215 PROTEIN"/>
    <property type="match status" value="1"/>
</dbReference>
<organism evidence="3 4">
    <name type="scientific">Thiorhodococcus fuscus</name>
    <dbReference type="NCBI Taxonomy" id="527200"/>
    <lineage>
        <taxon>Bacteria</taxon>
        <taxon>Pseudomonadati</taxon>
        <taxon>Pseudomonadota</taxon>
        <taxon>Gammaproteobacteria</taxon>
        <taxon>Chromatiales</taxon>
        <taxon>Chromatiaceae</taxon>
        <taxon>Thiorhodococcus</taxon>
    </lineage>
</organism>
<dbReference type="EMBL" id="JBHUHX010000062">
    <property type="protein sequence ID" value="MFD2114047.1"/>
    <property type="molecule type" value="Genomic_DNA"/>
</dbReference>
<feature type="chain" id="PRO_5046912565" evidence="1">
    <location>
        <begin position="22"/>
        <end position="161"/>
    </location>
</feature>
<feature type="domain" description="DUF2147" evidence="2">
    <location>
        <begin position="28"/>
        <end position="151"/>
    </location>
</feature>
<dbReference type="RefSeq" id="WP_386028922.1">
    <property type="nucleotide sequence ID" value="NZ_JBHUHX010000062.1"/>
</dbReference>
<comment type="caution">
    <text evidence="3">The sequence shown here is derived from an EMBL/GenBank/DDBJ whole genome shotgun (WGS) entry which is preliminary data.</text>
</comment>